<dbReference type="HAMAP" id="MF_01440">
    <property type="entry name" value="CheD"/>
    <property type="match status" value="1"/>
</dbReference>
<comment type="similarity">
    <text evidence="3">Belongs to the CheD family.</text>
</comment>
<proteinExistence type="inferred from homology"/>
<dbReference type="PANTHER" id="PTHR35147:SF2">
    <property type="entry name" value="CHEMORECEPTOR GLUTAMINE DEAMIDASE CHED-RELATED"/>
    <property type="match status" value="1"/>
</dbReference>
<evidence type="ECO:0000256" key="3">
    <source>
        <dbReference type="HAMAP-Rule" id="MF_01440"/>
    </source>
</evidence>
<evidence type="ECO:0000313" key="4">
    <source>
        <dbReference type="EMBL" id="QEW06124.1"/>
    </source>
</evidence>
<gene>
    <name evidence="3 4" type="primary">cheD</name>
    <name evidence="4" type="ORF">F5I99_06210</name>
</gene>
<keyword evidence="4" id="KW-0675">Receptor</keyword>
<organism evidence="4 5">
    <name type="scientific">Nitrincola iocasae</name>
    <dbReference type="NCBI Taxonomy" id="2614693"/>
    <lineage>
        <taxon>Bacteria</taxon>
        <taxon>Pseudomonadati</taxon>
        <taxon>Pseudomonadota</taxon>
        <taxon>Gammaproteobacteria</taxon>
        <taxon>Oceanospirillales</taxon>
        <taxon>Oceanospirillaceae</taxon>
        <taxon>Nitrincola</taxon>
    </lineage>
</organism>
<keyword evidence="5" id="KW-1185">Reference proteome</keyword>
<dbReference type="RefSeq" id="WP_151054155.1">
    <property type="nucleotide sequence ID" value="NZ_CP044222.1"/>
</dbReference>
<dbReference type="EC" id="3.5.1.44" evidence="3"/>
<dbReference type="GO" id="GO:0050568">
    <property type="term" value="F:protein-glutamine glutaminase activity"/>
    <property type="evidence" value="ECO:0007669"/>
    <property type="project" value="UniProtKB-UniRule"/>
</dbReference>
<dbReference type="CDD" id="cd16352">
    <property type="entry name" value="CheD"/>
    <property type="match status" value="1"/>
</dbReference>
<dbReference type="InterPro" id="IPR005659">
    <property type="entry name" value="Chemorcpt_Glu_NH3ase_CheD"/>
</dbReference>
<dbReference type="NCBIfam" id="NF010013">
    <property type="entry name" value="PRK13487.1"/>
    <property type="match status" value="1"/>
</dbReference>
<dbReference type="EMBL" id="CP044222">
    <property type="protein sequence ID" value="QEW06124.1"/>
    <property type="molecule type" value="Genomic_DNA"/>
</dbReference>
<evidence type="ECO:0000313" key="5">
    <source>
        <dbReference type="Proteomes" id="UP000325606"/>
    </source>
</evidence>
<keyword evidence="1 3" id="KW-0145">Chemotaxis</keyword>
<dbReference type="InterPro" id="IPR038592">
    <property type="entry name" value="CheD-like_sf"/>
</dbReference>
<accession>A0A5J6LBR5</accession>
<evidence type="ECO:0000256" key="1">
    <source>
        <dbReference type="ARBA" id="ARBA00022500"/>
    </source>
</evidence>
<comment type="catalytic activity">
    <reaction evidence="3">
        <text>L-glutaminyl-[protein] + H2O = L-glutamyl-[protein] + NH4(+)</text>
        <dbReference type="Rhea" id="RHEA:16441"/>
        <dbReference type="Rhea" id="RHEA-COMP:10207"/>
        <dbReference type="Rhea" id="RHEA-COMP:10208"/>
        <dbReference type="ChEBI" id="CHEBI:15377"/>
        <dbReference type="ChEBI" id="CHEBI:28938"/>
        <dbReference type="ChEBI" id="CHEBI:29973"/>
        <dbReference type="ChEBI" id="CHEBI:30011"/>
        <dbReference type="EC" id="3.5.1.44"/>
    </reaction>
</comment>
<keyword evidence="2 3" id="KW-0378">Hydrolase</keyword>
<comment type="function">
    <text evidence="3">Probably deamidates glutamine residues to glutamate on methyl-accepting chemotaxis receptors (MCPs), playing an important role in chemotaxis.</text>
</comment>
<dbReference type="SUPFAM" id="SSF64438">
    <property type="entry name" value="CNF1/YfiH-like putative cysteine hydrolases"/>
    <property type="match status" value="1"/>
</dbReference>
<dbReference type="Pfam" id="PF03975">
    <property type="entry name" value="CheD"/>
    <property type="match status" value="1"/>
</dbReference>
<name>A0A5J6LBR5_9GAMM</name>
<sequence>MKGSTDNYHTLVPDIYFDPYFEQDAVKILPGEYYVTARDMILVTVLGSCVCACIRDPQTGIGGMCHFMLPEQYLDDSLIASSMRYGSHAMETLINQLIKNGAQREHLQAKVFGACNALASPGGHKMGEHNSRFVVAYLEKESIPVLARDLLDVYPRKVYFFTRTGLVRVKKLKKLNNTTIMDREADYYSRLTDADMSGDVELFR</sequence>
<dbReference type="GO" id="GO:0006935">
    <property type="term" value="P:chemotaxis"/>
    <property type="evidence" value="ECO:0007669"/>
    <property type="project" value="UniProtKB-UniRule"/>
</dbReference>
<evidence type="ECO:0000256" key="2">
    <source>
        <dbReference type="ARBA" id="ARBA00022801"/>
    </source>
</evidence>
<protein>
    <recommendedName>
        <fullName evidence="3">Probable chemoreceptor glutamine deamidase CheD</fullName>
        <ecNumber evidence="3">3.5.1.44</ecNumber>
    </recommendedName>
</protein>
<dbReference type="InterPro" id="IPR011324">
    <property type="entry name" value="Cytotoxic_necrot_fac-like_cat"/>
</dbReference>
<dbReference type="PANTHER" id="PTHR35147">
    <property type="entry name" value="CHEMORECEPTOR GLUTAMINE DEAMIDASE CHED-RELATED"/>
    <property type="match status" value="1"/>
</dbReference>
<reference evidence="4 5" key="1">
    <citation type="submission" date="2019-09" db="EMBL/GenBank/DDBJ databases">
        <title>Nitrincola iocasae sp. nov., a bacterium isolated from the sediment collected at a cold seep field in South China Sea.</title>
        <authorList>
            <person name="Zhang H."/>
            <person name="Wang H."/>
            <person name="Li C."/>
        </authorList>
    </citation>
    <scope>NUCLEOTIDE SEQUENCE [LARGE SCALE GENOMIC DNA]</scope>
    <source>
        <strain evidence="4 5">KXZD1103</strain>
    </source>
</reference>
<dbReference type="AlphaFoldDB" id="A0A5J6LBR5"/>
<dbReference type="KEGG" id="nik:F5I99_06210"/>
<dbReference type="Proteomes" id="UP000325606">
    <property type="component" value="Chromosome"/>
</dbReference>
<dbReference type="Gene3D" id="3.30.1330.200">
    <property type="match status" value="1"/>
</dbReference>